<dbReference type="Gene3D" id="3.30.2020.40">
    <property type="entry name" value="Uncharacterised protein PF10387, DUF2442"/>
    <property type="match status" value="1"/>
</dbReference>
<dbReference type="Proteomes" id="UP001595462">
    <property type="component" value="Unassembled WGS sequence"/>
</dbReference>
<dbReference type="RefSeq" id="WP_380687500.1">
    <property type="nucleotide sequence ID" value="NZ_JBHRSS010000003.1"/>
</dbReference>
<sequence length="87" mass="9471">MSSSAVNTIPHATLVRCTSDELVVSLSDGRVLSVPLAWFPRLAHAKPEKLADFELLGDGEGIHWPGLDEDISVLGLLEGRKSVEYRT</sequence>
<dbReference type="Pfam" id="PF10387">
    <property type="entry name" value="DUF2442"/>
    <property type="match status" value="1"/>
</dbReference>
<keyword evidence="2" id="KW-1185">Reference proteome</keyword>
<evidence type="ECO:0000313" key="1">
    <source>
        <dbReference type="EMBL" id="MFC3103452.1"/>
    </source>
</evidence>
<reference evidence="2" key="1">
    <citation type="journal article" date="2019" name="Int. J. Syst. Evol. Microbiol.">
        <title>The Global Catalogue of Microorganisms (GCM) 10K type strain sequencing project: providing services to taxonomists for standard genome sequencing and annotation.</title>
        <authorList>
            <consortium name="The Broad Institute Genomics Platform"/>
            <consortium name="The Broad Institute Genome Sequencing Center for Infectious Disease"/>
            <person name="Wu L."/>
            <person name="Ma J."/>
        </authorList>
    </citation>
    <scope>NUCLEOTIDE SEQUENCE [LARGE SCALE GENOMIC DNA]</scope>
    <source>
        <strain evidence="2">KCTC 52640</strain>
    </source>
</reference>
<proteinExistence type="predicted"/>
<gene>
    <name evidence="1" type="ORF">ACFOSU_06075</name>
</gene>
<dbReference type="InterPro" id="IPR018841">
    <property type="entry name" value="DUF2442"/>
</dbReference>
<comment type="caution">
    <text evidence="1">The sequence shown here is derived from an EMBL/GenBank/DDBJ whole genome shotgun (WGS) entry which is preliminary data.</text>
</comment>
<accession>A0ABV7EPB2</accession>
<protein>
    <submittedName>
        <fullName evidence="1">DUF2442 domain-containing protein</fullName>
    </submittedName>
</protein>
<dbReference type="EMBL" id="JBHRSS010000003">
    <property type="protein sequence ID" value="MFC3103452.1"/>
    <property type="molecule type" value="Genomic_DNA"/>
</dbReference>
<organism evidence="1 2">
    <name type="scientific">Salinisphaera aquimarina</name>
    <dbReference type="NCBI Taxonomy" id="2094031"/>
    <lineage>
        <taxon>Bacteria</taxon>
        <taxon>Pseudomonadati</taxon>
        <taxon>Pseudomonadota</taxon>
        <taxon>Gammaproteobacteria</taxon>
        <taxon>Salinisphaerales</taxon>
        <taxon>Salinisphaeraceae</taxon>
        <taxon>Salinisphaera</taxon>
    </lineage>
</organism>
<name>A0ABV7EPB2_9GAMM</name>
<evidence type="ECO:0000313" key="2">
    <source>
        <dbReference type="Proteomes" id="UP001595462"/>
    </source>
</evidence>